<reference evidence="1" key="1">
    <citation type="submission" date="2022-07" db="EMBL/GenBank/DDBJ databases">
        <title>Arcobacter roscoffensis sp. nov., a marine bacterium isolated from coastal seawater collected from Roscoff, France.</title>
        <authorList>
            <person name="Pascual J."/>
            <person name="Lepeaux C."/>
            <person name="Methner A."/>
            <person name="Overmann J."/>
        </authorList>
    </citation>
    <scope>NUCLEOTIDE SEQUENCE</scope>
    <source>
        <strain evidence="1">ARW1-2F2</strain>
    </source>
</reference>
<dbReference type="RefSeq" id="WP_254577563.1">
    <property type="nucleotide sequence ID" value="NZ_CP100595.1"/>
</dbReference>
<dbReference type="EMBL" id="CP100595">
    <property type="protein sequence ID" value="UTJ07386.1"/>
    <property type="molecule type" value="Genomic_DNA"/>
</dbReference>
<evidence type="ECO:0000313" key="2">
    <source>
        <dbReference type="Proteomes" id="UP001060012"/>
    </source>
</evidence>
<organism evidence="1 2">
    <name type="scientific">Arcobacter roscoffensis</name>
    <dbReference type="NCBI Taxonomy" id="2961520"/>
    <lineage>
        <taxon>Bacteria</taxon>
        <taxon>Pseudomonadati</taxon>
        <taxon>Campylobacterota</taxon>
        <taxon>Epsilonproteobacteria</taxon>
        <taxon>Campylobacterales</taxon>
        <taxon>Arcobacteraceae</taxon>
        <taxon>Arcobacter</taxon>
    </lineage>
</organism>
<keyword evidence="2" id="KW-1185">Reference proteome</keyword>
<evidence type="ECO:0008006" key="3">
    <source>
        <dbReference type="Google" id="ProtNLM"/>
    </source>
</evidence>
<protein>
    <recommendedName>
        <fullName evidence="3">Lipoprotein</fullName>
    </recommendedName>
</protein>
<gene>
    <name evidence="1" type="ORF">NJU99_04650</name>
</gene>
<sequence>MKSINILILTIFILVMAGCNSQNNKLTKQDCLNENKNYKIEKQLNYRTGKYEDRVICI</sequence>
<proteinExistence type="predicted"/>
<dbReference type="Proteomes" id="UP001060012">
    <property type="component" value="Chromosome"/>
</dbReference>
<name>A0ABY5E6M2_9BACT</name>
<accession>A0ABY5E6M2</accession>
<dbReference type="PROSITE" id="PS51257">
    <property type="entry name" value="PROKAR_LIPOPROTEIN"/>
    <property type="match status" value="1"/>
</dbReference>
<evidence type="ECO:0000313" key="1">
    <source>
        <dbReference type="EMBL" id="UTJ07386.1"/>
    </source>
</evidence>